<accession>A0A6G1K659</accession>
<protein>
    <recommendedName>
        <fullName evidence="4">CENP-V/GFA domain-containing protein</fullName>
    </recommendedName>
</protein>
<feature type="domain" description="CENP-V/GFA" evidence="4">
    <location>
        <begin position="15"/>
        <end position="126"/>
    </location>
</feature>
<dbReference type="GO" id="GO:0046872">
    <property type="term" value="F:metal ion binding"/>
    <property type="evidence" value="ECO:0007669"/>
    <property type="project" value="UniProtKB-KW"/>
</dbReference>
<evidence type="ECO:0000256" key="2">
    <source>
        <dbReference type="ARBA" id="ARBA00022723"/>
    </source>
</evidence>
<dbReference type="PANTHER" id="PTHR28620">
    <property type="entry name" value="CENTROMERE PROTEIN V"/>
    <property type="match status" value="1"/>
</dbReference>
<dbReference type="AlphaFoldDB" id="A0A6G1K659"/>
<dbReference type="InterPro" id="IPR011057">
    <property type="entry name" value="Mss4-like_sf"/>
</dbReference>
<evidence type="ECO:0000313" key="6">
    <source>
        <dbReference type="Proteomes" id="UP000799428"/>
    </source>
</evidence>
<dbReference type="InterPro" id="IPR006913">
    <property type="entry name" value="CENP-V/GFA"/>
</dbReference>
<dbReference type="Pfam" id="PF04828">
    <property type="entry name" value="GFA"/>
    <property type="match status" value="1"/>
</dbReference>
<reference evidence="5" key="1">
    <citation type="journal article" date="2020" name="Stud. Mycol.">
        <title>101 Dothideomycetes genomes: a test case for predicting lifestyles and emergence of pathogens.</title>
        <authorList>
            <person name="Haridas S."/>
            <person name="Albert R."/>
            <person name="Binder M."/>
            <person name="Bloem J."/>
            <person name="Labutti K."/>
            <person name="Salamov A."/>
            <person name="Andreopoulos B."/>
            <person name="Baker S."/>
            <person name="Barry K."/>
            <person name="Bills G."/>
            <person name="Bluhm B."/>
            <person name="Cannon C."/>
            <person name="Castanera R."/>
            <person name="Culley D."/>
            <person name="Daum C."/>
            <person name="Ezra D."/>
            <person name="Gonzalez J."/>
            <person name="Henrissat B."/>
            <person name="Kuo A."/>
            <person name="Liang C."/>
            <person name="Lipzen A."/>
            <person name="Lutzoni F."/>
            <person name="Magnuson J."/>
            <person name="Mondo S."/>
            <person name="Nolan M."/>
            <person name="Ohm R."/>
            <person name="Pangilinan J."/>
            <person name="Park H.-J."/>
            <person name="Ramirez L."/>
            <person name="Alfaro M."/>
            <person name="Sun H."/>
            <person name="Tritt A."/>
            <person name="Yoshinaga Y."/>
            <person name="Zwiers L.-H."/>
            <person name="Turgeon B."/>
            <person name="Goodwin S."/>
            <person name="Spatafora J."/>
            <person name="Crous P."/>
            <person name="Grigoriev I."/>
        </authorList>
    </citation>
    <scope>NUCLEOTIDE SEQUENCE</scope>
    <source>
        <strain evidence="5">CBS 279.74</strain>
    </source>
</reference>
<dbReference type="GO" id="GO:0016846">
    <property type="term" value="F:carbon-sulfur lyase activity"/>
    <property type="evidence" value="ECO:0007669"/>
    <property type="project" value="InterPro"/>
</dbReference>
<dbReference type="SUPFAM" id="SSF51316">
    <property type="entry name" value="Mss4-like"/>
    <property type="match status" value="1"/>
</dbReference>
<keyword evidence="3" id="KW-0862">Zinc</keyword>
<evidence type="ECO:0000313" key="5">
    <source>
        <dbReference type="EMBL" id="KAF2708298.1"/>
    </source>
</evidence>
<evidence type="ECO:0000256" key="1">
    <source>
        <dbReference type="ARBA" id="ARBA00005495"/>
    </source>
</evidence>
<sequence>MPPLTEFDPANSQTYEAICHCGAMQYSVTLSPPLTEQKVVSCNCSICARNGYLLVYPYRENFNLKSGEDVLGSYSFGRKRIMHKFCSRCGSAVFFDPKLESPDILGVNVRMFKDVNLNELELNHIDGWNSSPFVDSEHLK</sequence>
<dbReference type="PANTHER" id="PTHR28620:SF1">
    <property type="entry name" value="CENP-V_GFA DOMAIN-CONTAINING PROTEIN"/>
    <property type="match status" value="1"/>
</dbReference>
<name>A0A6G1K659_9PLEO</name>
<dbReference type="OrthoDB" id="2993351at2759"/>
<dbReference type="InterPro" id="IPR052355">
    <property type="entry name" value="CENP-V-like"/>
</dbReference>
<dbReference type="Proteomes" id="UP000799428">
    <property type="component" value="Unassembled WGS sequence"/>
</dbReference>
<keyword evidence="2" id="KW-0479">Metal-binding</keyword>
<organism evidence="5 6">
    <name type="scientific">Pleomassaria siparia CBS 279.74</name>
    <dbReference type="NCBI Taxonomy" id="1314801"/>
    <lineage>
        <taxon>Eukaryota</taxon>
        <taxon>Fungi</taxon>
        <taxon>Dikarya</taxon>
        <taxon>Ascomycota</taxon>
        <taxon>Pezizomycotina</taxon>
        <taxon>Dothideomycetes</taxon>
        <taxon>Pleosporomycetidae</taxon>
        <taxon>Pleosporales</taxon>
        <taxon>Pleomassariaceae</taxon>
        <taxon>Pleomassaria</taxon>
    </lineage>
</organism>
<proteinExistence type="inferred from homology"/>
<keyword evidence="6" id="KW-1185">Reference proteome</keyword>
<dbReference type="PROSITE" id="PS51891">
    <property type="entry name" value="CENP_V_GFA"/>
    <property type="match status" value="1"/>
</dbReference>
<dbReference type="EMBL" id="MU005772">
    <property type="protein sequence ID" value="KAF2708298.1"/>
    <property type="molecule type" value="Genomic_DNA"/>
</dbReference>
<dbReference type="Gene3D" id="2.170.150.70">
    <property type="match status" value="1"/>
</dbReference>
<gene>
    <name evidence="5" type="ORF">K504DRAFT_381442</name>
</gene>
<evidence type="ECO:0000259" key="4">
    <source>
        <dbReference type="PROSITE" id="PS51891"/>
    </source>
</evidence>
<comment type="similarity">
    <text evidence="1">Belongs to the Gfa family.</text>
</comment>
<evidence type="ECO:0000256" key="3">
    <source>
        <dbReference type="ARBA" id="ARBA00022833"/>
    </source>
</evidence>